<accession>A0A0F9SAK8</accession>
<protein>
    <submittedName>
        <fullName evidence="1">Uncharacterized protein</fullName>
    </submittedName>
</protein>
<gene>
    <name evidence="1" type="ORF">LCGC14_0543810</name>
</gene>
<dbReference type="AlphaFoldDB" id="A0A0F9SAK8"/>
<reference evidence="1" key="1">
    <citation type="journal article" date="2015" name="Nature">
        <title>Complex archaea that bridge the gap between prokaryotes and eukaryotes.</title>
        <authorList>
            <person name="Spang A."/>
            <person name="Saw J.H."/>
            <person name="Jorgensen S.L."/>
            <person name="Zaremba-Niedzwiedzka K."/>
            <person name="Martijn J."/>
            <person name="Lind A.E."/>
            <person name="van Eijk R."/>
            <person name="Schleper C."/>
            <person name="Guy L."/>
            <person name="Ettema T.J."/>
        </authorList>
    </citation>
    <scope>NUCLEOTIDE SEQUENCE</scope>
</reference>
<comment type="caution">
    <text evidence="1">The sequence shown here is derived from an EMBL/GenBank/DDBJ whole genome shotgun (WGS) entry which is preliminary data.</text>
</comment>
<organism evidence="1">
    <name type="scientific">marine sediment metagenome</name>
    <dbReference type="NCBI Taxonomy" id="412755"/>
    <lineage>
        <taxon>unclassified sequences</taxon>
        <taxon>metagenomes</taxon>
        <taxon>ecological metagenomes</taxon>
    </lineage>
</organism>
<name>A0A0F9SAK8_9ZZZZ</name>
<sequence>MPNKFSIGDKVKFNLTNRRTPQDVLNALRLDHPRTIVDTFYDGRTQHTRYYLGTNRRGNINISDTHFRSSQLNLWIKGKIGHPKTKRKYTRRLIQLPV</sequence>
<proteinExistence type="predicted"/>
<dbReference type="EMBL" id="LAZR01000732">
    <property type="protein sequence ID" value="KKN59282.1"/>
    <property type="molecule type" value="Genomic_DNA"/>
</dbReference>
<evidence type="ECO:0000313" key="1">
    <source>
        <dbReference type="EMBL" id="KKN59282.1"/>
    </source>
</evidence>